<dbReference type="InterPro" id="IPR036397">
    <property type="entry name" value="RNaseH_sf"/>
</dbReference>
<evidence type="ECO:0000313" key="3">
    <source>
        <dbReference type="EMBL" id="BDZ49698.1"/>
    </source>
</evidence>
<protein>
    <recommendedName>
        <fullName evidence="2">Integrase catalytic domain-containing protein</fullName>
    </recommendedName>
</protein>
<evidence type="ECO:0000313" key="4">
    <source>
        <dbReference type="Proteomes" id="UP001321486"/>
    </source>
</evidence>
<dbReference type="InterPro" id="IPR001584">
    <property type="entry name" value="Integrase_cat-core"/>
</dbReference>
<dbReference type="Proteomes" id="UP001321486">
    <property type="component" value="Chromosome"/>
</dbReference>
<sequence>MPDMRVAVHVHEAGTAARRQREPYPDEHAAVASDHHGCFSRIECLAHSIAEPTSVLDDRVLVADVAERPRSVIVDAATGKNDARIPPSGRHQSVHQASLAKGGPFDNGSAYKSHAWRDACAELGITPKKSRPYRPQTNGKVITTITTDPIRELLSFTDAQDTIPDDTGRGLRLKRERPCDEHECVRLLIGAGAEAT</sequence>
<evidence type="ECO:0000256" key="1">
    <source>
        <dbReference type="SAM" id="MobiDB-lite"/>
    </source>
</evidence>
<feature type="region of interest" description="Disordered" evidence="1">
    <location>
        <begin position="80"/>
        <end position="102"/>
    </location>
</feature>
<proteinExistence type="predicted"/>
<gene>
    <name evidence="3" type="ORF">GCM10025867_19390</name>
</gene>
<feature type="domain" description="Integrase catalytic" evidence="2">
    <location>
        <begin position="21"/>
        <end position="141"/>
    </location>
</feature>
<dbReference type="EMBL" id="AP027732">
    <property type="protein sequence ID" value="BDZ49698.1"/>
    <property type="molecule type" value="Genomic_DNA"/>
</dbReference>
<evidence type="ECO:0000259" key="2">
    <source>
        <dbReference type="PROSITE" id="PS50994"/>
    </source>
</evidence>
<dbReference type="SUPFAM" id="SSF53098">
    <property type="entry name" value="Ribonuclease H-like"/>
    <property type="match status" value="1"/>
</dbReference>
<dbReference type="InterPro" id="IPR012337">
    <property type="entry name" value="RNaseH-like_sf"/>
</dbReference>
<accession>A0ABN6Y125</accession>
<keyword evidence="4" id="KW-1185">Reference proteome</keyword>
<dbReference type="PROSITE" id="PS50994">
    <property type="entry name" value="INTEGRASE"/>
    <property type="match status" value="1"/>
</dbReference>
<name>A0ABN6Y125_9MICO</name>
<dbReference type="Gene3D" id="3.30.420.10">
    <property type="entry name" value="Ribonuclease H-like superfamily/Ribonuclease H"/>
    <property type="match status" value="1"/>
</dbReference>
<reference evidence="4" key="1">
    <citation type="journal article" date="2019" name="Int. J. Syst. Evol. Microbiol.">
        <title>The Global Catalogue of Microorganisms (GCM) 10K type strain sequencing project: providing services to taxonomists for standard genome sequencing and annotation.</title>
        <authorList>
            <consortium name="The Broad Institute Genomics Platform"/>
            <consortium name="The Broad Institute Genome Sequencing Center for Infectious Disease"/>
            <person name="Wu L."/>
            <person name="Ma J."/>
        </authorList>
    </citation>
    <scope>NUCLEOTIDE SEQUENCE [LARGE SCALE GENOMIC DNA]</scope>
    <source>
        <strain evidence="4">NBRC 108728</strain>
    </source>
</reference>
<organism evidence="3 4">
    <name type="scientific">Frondihabitans sucicola</name>
    <dbReference type="NCBI Taxonomy" id="1268041"/>
    <lineage>
        <taxon>Bacteria</taxon>
        <taxon>Bacillati</taxon>
        <taxon>Actinomycetota</taxon>
        <taxon>Actinomycetes</taxon>
        <taxon>Micrococcales</taxon>
        <taxon>Microbacteriaceae</taxon>
        <taxon>Frondihabitans</taxon>
    </lineage>
</organism>